<evidence type="ECO:0000313" key="2">
    <source>
        <dbReference type="EMBL" id="KAL0123384.1"/>
    </source>
</evidence>
<dbReference type="EMBL" id="JADYXP020000005">
    <property type="protein sequence ID" value="KAL0123384.1"/>
    <property type="molecule type" value="Genomic_DNA"/>
</dbReference>
<evidence type="ECO:0000313" key="3">
    <source>
        <dbReference type="Proteomes" id="UP001430953"/>
    </source>
</evidence>
<keyword evidence="3" id="KW-1185">Reference proteome</keyword>
<keyword evidence="1" id="KW-0812">Transmembrane</keyword>
<feature type="transmembrane region" description="Helical" evidence="1">
    <location>
        <begin position="70"/>
        <end position="89"/>
    </location>
</feature>
<name>A0AAW2G5D6_9HYME</name>
<keyword evidence="1" id="KW-0472">Membrane</keyword>
<reference evidence="2 3" key="1">
    <citation type="submission" date="2023-03" db="EMBL/GenBank/DDBJ databases">
        <title>High recombination rates correlate with genetic variation in Cardiocondyla obscurior ants.</title>
        <authorList>
            <person name="Errbii M."/>
        </authorList>
    </citation>
    <scope>NUCLEOTIDE SEQUENCE [LARGE SCALE GENOMIC DNA]</scope>
    <source>
        <strain evidence="2">Alpha-2009</strain>
        <tissue evidence="2">Whole body</tissue>
    </source>
</reference>
<proteinExistence type="predicted"/>
<accession>A0AAW2G5D6</accession>
<comment type="caution">
    <text evidence="2">The sequence shown here is derived from an EMBL/GenBank/DDBJ whole genome shotgun (WGS) entry which is preliminary data.</text>
</comment>
<protein>
    <submittedName>
        <fullName evidence="2">Uncharacterized protein</fullName>
    </submittedName>
</protein>
<dbReference type="AlphaFoldDB" id="A0AAW2G5D6"/>
<keyword evidence="1" id="KW-1133">Transmembrane helix</keyword>
<evidence type="ECO:0000256" key="1">
    <source>
        <dbReference type="SAM" id="Phobius"/>
    </source>
</evidence>
<sequence>MDAHSCGPQWCLGADEYSTIKEGSPRHPADILRGGGGPGRVSCPSGATPGQRLNSTTPLKLMQIGESHGFVFMVIGTFLKIFLLAGYSFPLLTR</sequence>
<dbReference type="Proteomes" id="UP001430953">
    <property type="component" value="Unassembled WGS sequence"/>
</dbReference>
<organism evidence="2 3">
    <name type="scientific">Cardiocondyla obscurior</name>
    <dbReference type="NCBI Taxonomy" id="286306"/>
    <lineage>
        <taxon>Eukaryota</taxon>
        <taxon>Metazoa</taxon>
        <taxon>Ecdysozoa</taxon>
        <taxon>Arthropoda</taxon>
        <taxon>Hexapoda</taxon>
        <taxon>Insecta</taxon>
        <taxon>Pterygota</taxon>
        <taxon>Neoptera</taxon>
        <taxon>Endopterygota</taxon>
        <taxon>Hymenoptera</taxon>
        <taxon>Apocrita</taxon>
        <taxon>Aculeata</taxon>
        <taxon>Formicoidea</taxon>
        <taxon>Formicidae</taxon>
        <taxon>Myrmicinae</taxon>
        <taxon>Cardiocondyla</taxon>
    </lineage>
</organism>
<gene>
    <name evidence="2" type="ORF">PUN28_005727</name>
</gene>